<reference evidence="3 4" key="1">
    <citation type="journal article" date="2015" name="Genome Announc.">
        <title>Expanding the biotechnology potential of lactobacilli through comparative genomics of 213 strains and associated genera.</title>
        <authorList>
            <person name="Sun Z."/>
            <person name="Harris H.M."/>
            <person name="McCann A."/>
            <person name="Guo C."/>
            <person name="Argimon S."/>
            <person name="Zhang W."/>
            <person name="Yang X."/>
            <person name="Jeffery I.B."/>
            <person name="Cooney J.C."/>
            <person name="Kagawa T.F."/>
            <person name="Liu W."/>
            <person name="Song Y."/>
            <person name="Salvetti E."/>
            <person name="Wrobel A."/>
            <person name="Rasinkangas P."/>
            <person name="Parkhill J."/>
            <person name="Rea M.C."/>
            <person name="O'Sullivan O."/>
            <person name="Ritari J."/>
            <person name="Douillard F.P."/>
            <person name="Paul Ross R."/>
            <person name="Yang R."/>
            <person name="Briner A.E."/>
            <person name="Felis G.E."/>
            <person name="de Vos W.M."/>
            <person name="Barrangou R."/>
            <person name="Klaenhammer T.R."/>
            <person name="Caufield P.W."/>
            <person name="Cui Y."/>
            <person name="Zhang H."/>
            <person name="O'Toole P.W."/>
        </authorList>
    </citation>
    <scope>NUCLEOTIDE SEQUENCE [LARGE SCALE GENOMIC DNA]</scope>
    <source>
        <strain evidence="3 4">DSM 20605</strain>
    </source>
</reference>
<feature type="transmembrane region" description="Helical" evidence="1">
    <location>
        <begin position="489"/>
        <end position="514"/>
    </location>
</feature>
<keyword evidence="1" id="KW-1133">Transmembrane helix</keyword>
<feature type="transmembrane region" description="Helical" evidence="1">
    <location>
        <begin position="449"/>
        <end position="469"/>
    </location>
</feature>
<dbReference type="CDD" id="cd16015">
    <property type="entry name" value="LTA_synthase"/>
    <property type="match status" value="1"/>
</dbReference>
<keyword evidence="1" id="KW-0472">Membrane</keyword>
<organism evidence="3 4">
    <name type="scientific">Liquorilactobacillus vini DSM 20605</name>
    <dbReference type="NCBI Taxonomy" id="1133569"/>
    <lineage>
        <taxon>Bacteria</taxon>
        <taxon>Bacillati</taxon>
        <taxon>Bacillota</taxon>
        <taxon>Bacilli</taxon>
        <taxon>Lactobacillales</taxon>
        <taxon>Lactobacillaceae</taxon>
        <taxon>Liquorilactobacillus</taxon>
    </lineage>
</organism>
<dbReference type="InterPro" id="IPR000917">
    <property type="entry name" value="Sulfatase_N"/>
</dbReference>
<feature type="transmembrane region" description="Helical" evidence="1">
    <location>
        <begin position="52"/>
        <end position="73"/>
    </location>
</feature>
<feature type="transmembrane region" description="Helical" evidence="1">
    <location>
        <begin position="208"/>
        <end position="230"/>
    </location>
</feature>
<feature type="transmembrane region" description="Helical" evidence="1">
    <location>
        <begin position="179"/>
        <end position="196"/>
    </location>
</feature>
<dbReference type="InterPro" id="IPR017850">
    <property type="entry name" value="Alkaline_phosphatase_core_sf"/>
</dbReference>
<proteinExistence type="predicted"/>
<feature type="transmembrane region" description="Helical" evidence="1">
    <location>
        <begin position="383"/>
        <end position="404"/>
    </location>
</feature>
<feature type="transmembrane region" description="Helical" evidence="1">
    <location>
        <begin position="416"/>
        <end position="442"/>
    </location>
</feature>
<feature type="transmembrane region" description="Helical" evidence="1">
    <location>
        <begin position="152"/>
        <end position="173"/>
    </location>
</feature>
<dbReference type="Pfam" id="PF00884">
    <property type="entry name" value="Sulfatase"/>
    <property type="match status" value="1"/>
</dbReference>
<comment type="caution">
    <text evidence="3">The sequence shown here is derived from an EMBL/GenBank/DDBJ whole genome shotgun (WGS) entry which is preliminary data.</text>
</comment>
<feature type="transmembrane region" description="Helical" evidence="1">
    <location>
        <begin position="242"/>
        <end position="262"/>
    </location>
</feature>
<name>A0A0R2CMS4_9LACO</name>
<feature type="transmembrane region" description="Helical" evidence="1">
    <location>
        <begin position="283"/>
        <end position="303"/>
    </location>
</feature>
<dbReference type="EMBL" id="AYYX01000011">
    <property type="protein sequence ID" value="KRM89139.1"/>
    <property type="molecule type" value="Genomic_DNA"/>
</dbReference>
<sequence>MQTKQIKRVRLFGLVIFGGVSFLLLNSLFWNAGSTVLSQATRPSFLYAAMNIARATTSLALPLVVLMLGFLLAKQRFSLKQLVQEWLYLVLFAAVWLLIALFVFQSDSLSNFFSAFLPMTRNAYPVISGIFLAQVLQPAFKQVLDQQPVKRVLTVFGLLAVLPTIFNADLFGFGSGNTVLFGCYLYLLGVALHYFLAAHPLPHSSKLWLIAAGSWLISVILNGLMPYISYAKAVSLATAGRFSNSASAVNLLVAVCLAIVFWQKFEPVASKLATVRLKKITDLILGALAVSDGYLLYSTIFNINNKWNSNHLGSIKLIFALAEAIIFPLLIWGLNGGLRWLTAKLLEPMSSWLQQQTLVGWLDQVVNLPQLFKKFWQKSRRQLLVFGWLYLVAAASMLIMNTSFQISPSTALTSNIFVYTFFIRFPVILLNVLLLTALLMILRFILFDNYWTALTITSLFYLIFSLISRSKLQIRDEPVLPSDLTMLKATFSLLGMVNLAVVIAGGAVVILALAVAIFCDRRHRVTRRSWRKRSIWLGISLLFLSGTFFLNHQKSPVQVMSSLLGNDPMFYNQPVGAQKNGAVLQFLNNVDVKVMDRPAGYSRAKMQQIARKYQKVAAQINQTRKNDPSQQTFIFTLSESFADPERVPQMTINKDPMPYLRNLKLKTTSGLMMSSGYGGGTANMEYMALTGFSMSNFSATLPTPYTQIVAKLKKAPAFNQSFNYSTAIHPYLGVYYNRQEVYQKFGFNRFYYLGSKYRIKHQHRIDRSQYLSDQTAYDNAIDQVNRKSGGQFINLITMQNHYPYDKNYYNSRGFSVSGRAVADADAKASAEDFATGVSYTDQYLKAFIKKLNQIKKPITLVWYGDHLPGIYSGDSMSKYGLLLHQTDYFIYSNKYARQHGMGISKNQSSKTNYVDPSDFIAMSLEQSNSKVSAYNALLTKIHQDLPAITVNSFNNGTNSYNSNAEFVNSHGNVVAYDSLSAKQKELYHDYQLVQYDITAGKQYLAKSSFMTKIK</sequence>
<dbReference type="Proteomes" id="UP000051576">
    <property type="component" value="Unassembled WGS sequence"/>
</dbReference>
<keyword evidence="1" id="KW-0812">Transmembrane</keyword>
<feature type="transmembrane region" description="Helical" evidence="1">
    <location>
        <begin position="535"/>
        <end position="552"/>
    </location>
</feature>
<feature type="transmembrane region" description="Helical" evidence="1">
    <location>
        <begin position="123"/>
        <end position="140"/>
    </location>
</feature>
<feature type="transmembrane region" description="Helical" evidence="1">
    <location>
        <begin position="85"/>
        <end position="103"/>
    </location>
</feature>
<dbReference type="STRING" id="1133569.FD21_GL000187"/>
<gene>
    <name evidence="3" type="ORF">FD21_GL000187</name>
</gene>
<accession>A0A0R2CMS4</accession>
<evidence type="ECO:0000259" key="2">
    <source>
        <dbReference type="Pfam" id="PF00884"/>
    </source>
</evidence>
<evidence type="ECO:0000313" key="4">
    <source>
        <dbReference type="Proteomes" id="UP000051576"/>
    </source>
</evidence>
<dbReference type="Gene3D" id="3.40.720.10">
    <property type="entry name" value="Alkaline Phosphatase, subunit A"/>
    <property type="match status" value="1"/>
</dbReference>
<dbReference type="RefSeq" id="WP_056970469.1">
    <property type="nucleotide sequence ID" value="NZ_AYYX01000011.1"/>
</dbReference>
<feature type="domain" description="Sulfatase N-terminal" evidence="2">
    <location>
        <begin position="631"/>
        <end position="924"/>
    </location>
</feature>
<protein>
    <submittedName>
        <fullName evidence="3">Arylsulfatase</fullName>
    </submittedName>
</protein>
<feature type="transmembrane region" description="Helical" evidence="1">
    <location>
        <begin position="315"/>
        <end position="334"/>
    </location>
</feature>
<dbReference type="SUPFAM" id="SSF53649">
    <property type="entry name" value="Alkaline phosphatase-like"/>
    <property type="match status" value="1"/>
</dbReference>
<feature type="transmembrane region" description="Helical" evidence="1">
    <location>
        <begin position="12"/>
        <end position="32"/>
    </location>
</feature>
<dbReference type="eggNOG" id="COG1368">
    <property type="taxonomic scope" value="Bacteria"/>
</dbReference>
<dbReference type="AlphaFoldDB" id="A0A0R2CMS4"/>
<evidence type="ECO:0000313" key="3">
    <source>
        <dbReference type="EMBL" id="KRM89139.1"/>
    </source>
</evidence>
<keyword evidence="4" id="KW-1185">Reference proteome</keyword>
<evidence type="ECO:0000256" key="1">
    <source>
        <dbReference type="SAM" id="Phobius"/>
    </source>
</evidence>
<dbReference type="PATRIC" id="fig|1133569.4.peg.195"/>